<dbReference type="Proteomes" id="UP000030655">
    <property type="component" value="Unassembled WGS sequence"/>
</dbReference>
<dbReference type="EMBL" id="KK365180">
    <property type="protein sequence ID" value="KCZ80468.1"/>
    <property type="molecule type" value="Genomic_DNA"/>
</dbReference>
<keyword evidence="2" id="KW-1185">Reference proteome</keyword>
<name>A0A059EZK4_9MICR</name>
<evidence type="ECO:0000313" key="1">
    <source>
        <dbReference type="EMBL" id="KCZ80468.1"/>
    </source>
</evidence>
<sequence>MSTLKQILLILENNLTLEKIEQMIPITIETKIYLDLLNKEVQSKNNKLKYYLNQVLKKETLSLERSFLEIVLKKKHSSSSFLERLFFSLKYKSRFTKYLKKYKNYKNKNDILLNIFYLKKYENKVIKNDKKIVNVLKESKNLEEILPFFKGIISDKSYYKFIKHEDIETFCKSVAKLEGEMFYKIVAKKIYKSNIKDTILLVNNLINLDNTKIYKHLINLFYKKKGSFQKFKKYFSILWIKDLDKLKILFVWLRIFIIRKEFDQFISLYKYLEEVEKEEMLVFKSFYQCVKEYKSTNVLSFNKFNYLCNAVKDDNLFSCVSLQEISEQFNFKG</sequence>
<accession>A0A059EZK4</accession>
<gene>
    <name evidence="1" type="ORF">H312_02144</name>
</gene>
<reference evidence="1 2" key="2">
    <citation type="submission" date="2014-03" db="EMBL/GenBank/DDBJ databases">
        <title>The Genome Sequence of Anncaliia algerae insect isolate PRA339.</title>
        <authorList>
            <consortium name="The Broad Institute Genome Sequencing Platform"/>
            <consortium name="The Broad Institute Genome Sequencing Center for Infectious Disease"/>
            <person name="Cuomo C."/>
            <person name="Becnel J."/>
            <person name="Sanscrainte N."/>
            <person name="Walker B."/>
            <person name="Young S.K."/>
            <person name="Zeng Q."/>
            <person name="Gargeya S."/>
            <person name="Fitzgerald M."/>
            <person name="Haas B."/>
            <person name="Abouelleil A."/>
            <person name="Alvarado L."/>
            <person name="Arachchi H.M."/>
            <person name="Berlin A.M."/>
            <person name="Chapman S.B."/>
            <person name="Dewar J."/>
            <person name="Goldberg J."/>
            <person name="Griggs A."/>
            <person name="Gujja S."/>
            <person name="Hansen M."/>
            <person name="Howarth C."/>
            <person name="Imamovic A."/>
            <person name="Larimer J."/>
            <person name="McCowan C."/>
            <person name="Murphy C."/>
            <person name="Neiman D."/>
            <person name="Pearson M."/>
            <person name="Priest M."/>
            <person name="Roberts A."/>
            <person name="Saif S."/>
            <person name="Shea T."/>
            <person name="Sisk P."/>
            <person name="Sykes S."/>
            <person name="Wortman J."/>
            <person name="Nusbaum C."/>
            <person name="Birren B."/>
        </authorList>
    </citation>
    <scope>NUCLEOTIDE SEQUENCE [LARGE SCALE GENOMIC DNA]</scope>
    <source>
        <strain evidence="1 2">PRA339</strain>
    </source>
</reference>
<dbReference type="AlphaFoldDB" id="A0A059EZK4"/>
<dbReference type="OrthoDB" id="10405398at2759"/>
<organism evidence="1 2">
    <name type="scientific">Anncaliia algerae PRA339</name>
    <dbReference type="NCBI Taxonomy" id="1288291"/>
    <lineage>
        <taxon>Eukaryota</taxon>
        <taxon>Fungi</taxon>
        <taxon>Fungi incertae sedis</taxon>
        <taxon>Microsporidia</taxon>
        <taxon>Tubulinosematoidea</taxon>
        <taxon>Tubulinosematidae</taxon>
        <taxon>Anncaliia</taxon>
    </lineage>
</organism>
<dbReference type="VEuPathDB" id="MicrosporidiaDB:H312_02144"/>
<proteinExistence type="predicted"/>
<evidence type="ECO:0000313" key="2">
    <source>
        <dbReference type="Proteomes" id="UP000030655"/>
    </source>
</evidence>
<protein>
    <submittedName>
        <fullName evidence="1">Uncharacterized protein</fullName>
    </submittedName>
</protein>
<reference evidence="2" key="1">
    <citation type="submission" date="2013-02" db="EMBL/GenBank/DDBJ databases">
        <authorList>
            <consortium name="The Broad Institute Genome Sequencing Platform"/>
            <person name="Cuomo C."/>
            <person name="Becnel J."/>
            <person name="Sanscrainte N."/>
            <person name="Walker B."/>
            <person name="Young S.K."/>
            <person name="Zeng Q."/>
            <person name="Gargeya S."/>
            <person name="Fitzgerald M."/>
            <person name="Haas B."/>
            <person name="Abouelleil A."/>
            <person name="Alvarado L."/>
            <person name="Arachchi H.M."/>
            <person name="Berlin A.M."/>
            <person name="Chapman S.B."/>
            <person name="Dewar J."/>
            <person name="Goldberg J."/>
            <person name="Griggs A."/>
            <person name="Gujja S."/>
            <person name="Hansen M."/>
            <person name="Howarth C."/>
            <person name="Imamovic A."/>
            <person name="Larimer J."/>
            <person name="McCowan C."/>
            <person name="Murphy C."/>
            <person name="Neiman D."/>
            <person name="Pearson M."/>
            <person name="Priest M."/>
            <person name="Roberts A."/>
            <person name="Saif S."/>
            <person name="Shea T."/>
            <person name="Sisk P."/>
            <person name="Sykes S."/>
            <person name="Wortman J."/>
            <person name="Nusbaum C."/>
            <person name="Birren B."/>
        </authorList>
    </citation>
    <scope>NUCLEOTIDE SEQUENCE [LARGE SCALE GENOMIC DNA]</scope>
    <source>
        <strain evidence="2">PRA339</strain>
    </source>
</reference>
<dbReference type="HOGENOM" id="CLU_834122_0_0_1"/>